<accession>W7IP23</accession>
<dbReference type="AlphaFoldDB" id="W7IP23"/>
<keyword evidence="2" id="KW-1185">Reference proteome</keyword>
<evidence type="ECO:0000313" key="1">
    <source>
        <dbReference type="EMBL" id="EWC62630.1"/>
    </source>
</evidence>
<proteinExistence type="predicted"/>
<dbReference type="eggNOG" id="COG0741">
    <property type="taxonomic scope" value="Bacteria"/>
</dbReference>
<dbReference type="RefSeq" id="WP_035280844.1">
    <property type="nucleotide sequence ID" value="NZ_AYXG01000074.1"/>
</dbReference>
<dbReference type="STRING" id="909613.UO65_1982"/>
<gene>
    <name evidence="1" type="ORF">UO65_1982</name>
</gene>
<protein>
    <submittedName>
        <fullName evidence="1">Uncharacterized protein</fullName>
    </submittedName>
</protein>
<dbReference type="Proteomes" id="UP000019277">
    <property type="component" value="Unassembled WGS sequence"/>
</dbReference>
<organism evidence="1 2">
    <name type="scientific">Actinokineospora spheciospongiae</name>
    <dbReference type="NCBI Taxonomy" id="909613"/>
    <lineage>
        <taxon>Bacteria</taxon>
        <taxon>Bacillati</taxon>
        <taxon>Actinomycetota</taxon>
        <taxon>Actinomycetes</taxon>
        <taxon>Pseudonocardiales</taxon>
        <taxon>Pseudonocardiaceae</taxon>
        <taxon>Actinokineospora</taxon>
    </lineage>
</organism>
<evidence type="ECO:0000313" key="2">
    <source>
        <dbReference type="Proteomes" id="UP000019277"/>
    </source>
</evidence>
<sequence>MSRHLVAAVVGAVRGAGRLRDRGPRAMASVRTDTGTAAVVADAGGGVLAAFLVGGRWSAWVDLELPGRARDVSVASPEGDVVDYYAVTDDGVLWSRRRERGALGPWRADRGGSPRH</sequence>
<reference evidence="1 2" key="1">
    <citation type="journal article" date="2014" name="Genome Announc.">
        <title>Draft Genome Sequence of the Antitrypanosomally Active Sponge-Associated Bacterium Actinokineospora sp. Strain EG49.</title>
        <authorList>
            <person name="Harjes J."/>
            <person name="Ryu T."/>
            <person name="Abdelmohsen U.R."/>
            <person name="Moitinho-Silva L."/>
            <person name="Horn H."/>
            <person name="Ravasi T."/>
            <person name="Hentschel U."/>
        </authorList>
    </citation>
    <scope>NUCLEOTIDE SEQUENCE [LARGE SCALE GENOMIC DNA]</scope>
    <source>
        <strain evidence="1 2">EG49</strain>
    </source>
</reference>
<name>W7IP23_9PSEU</name>
<comment type="caution">
    <text evidence="1">The sequence shown here is derived from an EMBL/GenBank/DDBJ whole genome shotgun (WGS) entry which is preliminary data.</text>
</comment>
<dbReference type="EMBL" id="AYXG01000074">
    <property type="protein sequence ID" value="EWC62630.1"/>
    <property type="molecule type" value="Genomic_DNA"/>
</dbReference>